<keyword evidence="3" id="KW-1185">Reference proteome</keyword>
<dbReference type="PANTHER" id="PTHR28027">
    <property type="entry name" value="TRANSCRIPTIONAL REGULATOR MIT1"/>
    <property type="match status" value="1"/>
</dbReference>
<dbReference type="AlphaFoldDB" id="A0A5C2RZ30"/>
<sequence length="255" mass="28489">MSHGAAHAFAPASTTTTPTTPTKPEILRGWVKTTRDAMLVFEATRVGIVPRVTRRFHELEKRSIIRSGAIFVFTEEESGIKRWTDPYLWSASRMQGNFLMYRERDDEHGPQMDSPYRCSAMSSFTEYAELLDPELEHYILGSWNKGKGLKKNGLMKKAISISIEGTVYHLISYYYPSDVRSGVLQTPSSMPHLASLELSPAIMRSFSQVRHSTAPGKPKRGRPPRSYVPPHSTPLHVSCTKAGASSSSRGLPDSF</sequence>
<dbReference type="GO" id="GO:0003677">
    <property type="term" value="F:DNA binding"/>
    <property type="evidence" value="ECO:0007669"/>
    <property type="project" value="TreeGrafter"/>
</dbReference>
<proteinExistence type="predicted"/>
<feature type="region of interest" description="Disordered" evidence="1">
    <location>
        <begin position="1"/>
        <end position="25"/>
    </location>
</feature>
<evidence type="ECO:0000313" key="3">
    <source>
        <dbReference type="Proteomes" id="UP000313359"/>
    </source>
</evidence>
<dbReference type="InterPro" id="IPR018608">
    <property type="entry name" value="Gti1/Pac2"/>
</dbReference>
<name>A0A5C2RZ30_9APHY</name>
<dbReference type="OrthoDB" id="5572844at2759"/>
<evidence type="ECO:0000256" key="1">
    <source>
        <dbReference type="SAM" id="MobiDB-lite"/>
    </source>
</evidence>
<reference evidence="2" key="1">
    <citation type="journal article" date="2018" name="Genome Biol. Evol.">
        <title>Genomics and development of Lentinus tigrinus, a white-rot wood-decaying mushroom with dimorphic fruiting bodies.</title>
        <authorList>
            <person name="Wu B."/>
            <person name="Xu Z."/>
            <person name="Knudson A."/>
            <person name="Carlson A."/>
            <person name="Chen N."/>
            <person name="Kovaka S."/>
            <person name="LaButti K."/>
            <person name="Lipzen A."/>
            <person name="Pennachio C."/>
            <person name="Riley R."/>
            <person name="Schakwitz W."/>
            <person name="Umezawa K."/>
            <person name="Ohm R.A."/>
            <person name="Grigoriev I.V."/>
            <person name="Nagy L.G."/>
            <person name="Gibbons J."/>
            <person name="Hibbett D."/>
        </authorList>
    </citation>
    <scope>NUCLEOTIDE SEQUENCE [LARGE SCALE GENOMIC DNA]</scope>
    <source>
        <strain evidence="2">ALCF2SS1-6</strain>
    </source>
</reference>
<dbReference type="Pfam" id="PF09729">
    <property type="entry name" value="Gti1_Pac2"/>
    <property type="match status" value="2"/>
</dbReference>
<dbReference type="Proteomes" id="UP000313359">
    <property type="component" value="Unassembled WGS sequence"/>
</dbReference>
<protein>
    <recommendedName>
        <fullName evidence="4">Gti1/Pac2 family-domain-containing protein</fullName>
    </recommendedName>
</protein>
<accession>A0A5C2RZ30</accession>
<evidence type="ECO:0008006" key="4">
    <source>
        <dbReference type="Google" id="ProtNLM"/>
    </source>
</evidence>
<dbReference type="EMBL" id="ML122289">
    <property type="protein sequence ID" value="RPD56291.1"/>
    <property type="molecule type" value="Genomic_DNA"/>
</dbReference>
<dbReference type="PANTHER" id="PTHR28027:SF2">
    <property type="entry name" value="TRANSCRIPTIONAL REGULATOR MIT1"/>
    <property type="match status" value="1"/>
</dbReference>
<evidence type="ECO:0000313" key="2">
    <source>
        <dbReference type="EMBL" id="RPD56291.1"/>
    </source>
</evidence>
<gene>
    <name evidence="2" type="ORF">L227DRAFT_508657</name>
</gene>
<feature type="compositionally biased region" description="Low complexity" evidence="1">
    <location>
        <begin position="1"/>
        <end position="24"/>
    </location>
</feature>
<feature type="region of interest" description="Disordered" evidence="1">
    <location>
        <begin position="208"/>
        <end position="255"/>
    </location>
</feature>
<organism evidence="2 3">
    <name type="scientific">Lentinus tigrinus ALCF2SS1-6</name>
    <dbReference type="NCBI Taxonomy" id="1328759"/>
    <lineage>
        <taxon>Eukaryota</taxon>
        <taxon>Fungi</taxon>
        <taxon>Dikarya</taxon>
        <taxon>Basidiomycota</taxon>
        <taxon>Agaricomycotina</taxon>
        <taxon>Agaricomycetes</taxon>
        <taxon>Polyporales</taxon>
        <taxon>Polyporaceae</taxon>
        <taxon>Lentinus</taxon>
    </lineage>
</organism>